<evidence type="ECO:0000313" key="3">
    <source>
        <dbReference type="EMBL" id="KGE17040.1"/>
    </source>
</evidence>
<evidence type="ECO:0000259" key="2">
    <source>
        <dbReference type="Pfam" id="PF13751"/>
    </source>
</evidence>
<dbReference type="EMBL" id="JQCR01000003">
    <property type="protein sequence ID" value="KGE17040.1"/>
    <property type="molecule type" value="Genomic_DNA"/>
</dbReference>
<comment type="caution">
    <text evidence="3">The sequence shown here is derived from an EMBL/GenBank/DDBJ whole genome shotgun (WGS) entry which is preliminary data.</text>
</comment>
<dbReference type="Pfam" id="PF05598">
    <property type="entry name" value="DUF772"/>
    <property type="match status" value="1"/>
</dbReference>
<dbReference type="PANTHER" id="PTHR33408:SF2">
    <property type="entry name" value="TRANSPOSASE DDE DOMAIN-CONTAINING PROTEIN"/>
    <property type="match status" value="1"/>
</dbReference>
<dbReference type="PANTHER" id="PTHR33408">
    <property type="entry name" value="TRANSPOSASE"/>
    <property type="match status" value="1"/>
</dbReference>
<evidence type="ECO:0000259" key="1">
    <source>
        <dbReference type="Pfam" id="PF05598"/>
    </source>
</evidence>
<reference evidence="3 4" key="1">
    <citation type="submission" date="2014-08" db="EMBL/GenBank/DDBJ databases">
        <authorList>
            <person name="den Bakker H.C."/>
        </authorList>
    </citation>
    <scope>NUCLEOTIDE SEQUENCE [LARGE SCALE GENOMIC DNA]</scope>
    <source>
        <strain evidence="3 4">DSM 18334</strain>
    </source>
</reference>
<dbReference type="eggNOG" id="COG3666">
    <property type="taxonomic scope" value="Bacteria"/>
</dbReference>
<feature type="domain" description="Transposase InsH N-terminal" evidence="1">
    <location>
        <begin position="15"/>
        <end position="105"/>
    </location>
</feature>
<name>A0A098M3E5_9BACL</name>
<reference evidence="3 4" key="2">
    <citation type="submission" date="2014-10" db="EMBL/GenBank/DDBJ databases">
        <title>Comparative genomics of the Paenibacillus odorifer group.</title>
        <authorList>
            <person name="Tsai Y.-C."/>
            <person name="Martin N."/>
            <person name="Korlach J."/>
            <person name="Wiedmann M."/>
        </authorList>
    </citation>
    <scope>NUCLEOTIDE SEQUENCE [LARGE SCALE GENOMIC DNA]</scope>
    <source>
        <strain evidence="3 4">DSM 18334</strain>
    </source>
</reference>
<feature type="domain" description="Transposase DDE" evidence="2">
    <location>
        <begin position="382"/>
        <end position="505"/>
    </location>
</feature>
<evidence type="ECO:0000313" key="4">
    <source>
        <dbReference type="Proteomes" id="UP000029734"/>
    </source>
</evidence>
<keyword evidence="4" id="KW-1185">Reference proteome</keyword>
<dbReference type="InterPro" id="IPR047629">
    <property type="entry name" value="IS1182_transpos"/>
</dbReference>
<dbReference type="RefSeq" id="WP_036655479.1">
    <property type="nucleotide sequence ID" value="NZ_JQCR01000003.1"/>
</dbReference>
<accession>A0A098M3E5</accession>
<dbReference type="Proteomes" id="UP000029734">
    <property type="component" value="Unassembled WGS sequence"/>
</dbReference>
<dbReference type="NCBIfam" id="NF033551">
    <property type="entry name" value="transpos_IS1182"/>
    <property type="match status" value="1"/>
</dbReference>
<dbReference type="Pfam" id="PF13751">
    <property type="entry name" value="DDE_Tnp_1_6"/>
    <property type="match status" value="1"/>
</dbReference>
<dbReference type="InterPro" id="IPR025668">
    <property type="entry name" value="Tnp_DDE_dom"/>
</dbReference>
<organism evidence="3 4">
    <name type="scientific">Paenibacillus wynnii</name>
    <dbReference type="NCBI Taxonomy" id="268407"/>
    <lineage>
        <taxon>Bacteria</taxon>
        <taxon>Bacillati</taxon>
        <taxon>Bacillota</taxon>
        <taxon>Bacilli</taxon>
        <taxon>Bacillales</taxon>
        <taxon>Paenibacillaceae</taxon>
        <taxon>Paenibacillus</taxon>
    </lineage>
</organism>
<gene>
    <name evidence="3" type="ORF">PWYN_20495</name>
</gene>
<dbReference type="OrthoDB" id="2236403at2"/>
<sequence length="519" mass="60277">MYIQYTMDQLCLPMDLEEDIPENHLVRVVNAAVNRLDDTIFDAAYPGGGRDSYHPKMLTKDIIYAYTQQIYSSRQIAKAVRENIPFMWLAGRQRPDFRTLNRFRSQRMKDVLETVFTAVLQFLSDEKYVSLEHYFVDGTKIEANANRYTFVWGKAVNKNKLKLQEKVHALFASIEAAEDQEEREHHGNDLLELGESSEWNSEKLELAAQRLEAQLLEKPKDKPLKKAVRKIRKDLLPRLLKYEQYQILLGDRNSFSKTDPDATFMRMKEDHMRNGQLKPGYNVQIGTENQFILAYSLHPRPTDTRCLQPHLEKARQILGKLPGTLVADAGYGSEENYAYLEKEEIQAVVKYGSYHKEKSKAWKENVGKIENWTYDKAKDTWICPTGQTLHFRKESKELLESGYEIGKRHYRSLSCDGCPLKERCTKATGNREVVVSLERLRYQKQARAILQSEEGYALAVRRMTEPESVFGQLKNNRGFRRFLLRGMEKVTLEVGWLSLAHNLLKQAANDQRRRAAILQ</sequence>
<protein>
    <submittedName>
        <fullName evidence="3">Transposase</fullName>
    </submittedName>
</protein>
<dbReference type="AlphaFoldDB" id="A0A098M3E5"/>
<proteinExistence type="predicted"/>
<dbReference type="STRING" id="268407.PWYN_20495"/>
<dbReference type="InterPro" id="IPR008490">
    <property type="entry name" value="Transposase_InsH_N"/>
</dbReference>